<dbReference type="InterPro" id="IPR027815">
    <property type="entry name" value="CSC1/OSCA1-like_cyt"/>
</dbReference>
<feature type="domain" description="CSC1/OSCA1-like cytosolic" evidence="2">
    <location>
        <begin position="289"/>
        <end position="459"/>
    </location>
</feature>
<dbReference type="InterPro" id="IPR012677">
    <property type="entry name" value="Nucleotide-bd_a/b_plait_sf"/>
</dbReference>
<dbReference type="RefSeq" id="XP_001023097.2">
    <property type="nucleotide sequence ID" value="XM_001023097.3"/>
</dbReference>
<accession>I7MHC7</accession>
<feature type="transmembrane region" description="Helical" evidence="1">
    <location>
        <begin position="253"/>
        <end position="269"/>
    </location>
</feature>
<organism evidence="3 4">
    <name type="scientific">Tetrahymena thermophila (strain SB210)</name>
    <dbReference type="NCBI Taxonomy" id="312017"/>
    <lineage>
        <taxon>Eukaryota</taxon>
        <taxon>Sar</taxon>
        <taxon>Alveolata</taxon>
        <taxon>Ciliophora</taxon>
        <taxon>Intramacronucleata</taxon>
        <taxon>Oligohymenophorea</taxon>
        <taxon>Hymenostomatida</taxon>
        <taxon>Tetrahymenina</taxon>
        <taxon>Tetrahymenidae</taxon>
        <taxon>Tetrahymena</taxon>
    </lineage>
</organism>
<dbReference type="Pfam" id="PF14703">
    <property type="entry name" value="PHM7_cyt"/>
    <property type="match status" value="1"/>
</dbReference>
<gene>
    <name evidence="3" type="ORF">TTHERM_00353380</name>
</gene>
<evidence type="ECO:0000256" key="1">
    <source>
        <dbReference type="SAM" id="Phobius"/>
    </source>
</evidence>
<feature type="transmembrane region" description="Helical" evidence="1">
    <location>
        <begin position="744"/>
        <end position="763"/>
    </location>
</feature>
<proteinExistence type="predicted"/>
<dbReference type="InterPro" id="IPR045122">
    <property type="entry name" value="Csc1-like"/>
</dbReference>
<dbReference type="Gene3D" id="3.30.70.330">
    <property type="match status" value="1"/>
</dbReference>
<evidence type="ECO:0000313" key="3">
    <source>
        <dbReference type="EMBL" id="EAS02852.2"/>
    </source>
</evidence>
<dbReference type="GeneID" id="7835413"/>
<dbReference type="AlphaFoldDB" id="I7MHC7"/>
<feature type="transmembrane region" description="Helical" evidence="1">
    <location>
        <begin position="528"/>
        <end position="550"/>
    </location>
</feature>
<feature type="transmembrane region" description="Helical" evidence="1">
    <location>
        <begin position="571"/>
        <end position="590"/>
    </location>
</feature>
<keyword evidence="1" id="KW-1133">Transmembrane helix</keyword>
<protein>
    <submittedName>
        <fullName evidence="3">Transmembrane protein, putative</fullName>
    </submittedName>
</protein>
<feature type="transmembrane region" description="Helical" evidence="1">
    <location>
        <begin position="602"/>
        <end position="624"/>
    </location>
</feature>
<keyword evidence="1" id="KW-0472">Membrane</keyword>
<feature type="transmembrane region" description="Helical" evidence="1">
    <location>
        <begin position="470"/>
        <end position="490"/>
    </location>
</feature>
<sequence length="819" mass="95250">MNFNISNIQLASLQLQKLQEQQINSSRFNSTQKYNSSSKYNSNSKQAYNQEYNSVSKYNSASNYSSLLSDAKSPCPARMHTLENENKQINGIYKRRAFINHQKELILKDLIRKDYNPYQIPPDWKAAEKHGQARKVGIDRRPSPNVPLEYDICPCCKYQIQKEMISIWEDPAKLSFLGSGYPLFFNYMEYCIYILVVIIISSGAFNIFTNFYGHSCDKVSENRASNDHTCQADWISIFSLANKSQQTADIQELLNFFTIFTLMILLIFFRKNQKEIDLKCDEKELTPSDFTIMIKDIPQNVSKEELIEFFESNVEGQEKIEVMEISYVYDTRDVDVLNEEIDNIVEEKKKALSKLDPYSQEFRDTADKFDMEIKMQHKEIQEKMMELSQDQTKFSGYAFVSFQTESQKSQILDTADKSFCDELYESIFSQSSEFKNLPFKDTVIKVSEAPEPLDIIWENMNKTDNEKANIRMFSFFVTVTLLITCAYAIYQLTIYQENQANQQDQSQTKDSTESSEIEKFLQDQYQSLMITIAIMVINSGIIGYVFRYLVTIESYNTHTLYNINLAQKLSLALFTNSALITCLISVIYTENVFGKGGLIYTIFYYFTIDTLTSVISCFLDYSIIWNKFLKWWYINVQGKKCLMTQKEANELCQLPDHEIEGCYAEIMNTMYITIFYSPAVPLGLFFSLIGIFLYFWVQKYILLRMKSVEKQISVKLSIEMTEYLEYVISIYAVSNALFKWQTVGGFPTLQIVGAVIGFVYSVLPIQLFVDKVFDADNDDEECPYYKAKHQFVTTYSRTNPVTAYNYIDNDNEELQDQNL</sequence>
<dbReference type="eggNOG" id="ENOG502SIUN">
    <property type="taxonomic scope" value="Eukaryota"/>
</dbReference>
<dbReference type="Proteomes" id="UP000009168">
    <property type="component" value="Unassembled WGS sequence"/>
</dbReference>
<reference evidence="4" key="1">
    <citation type="journal article" date="2006" name="PLoS Biol.">
        <title>Macronuclear genome sequence of the ciliate Tetrahymena thermophila, a model eukaryote.</title>
        <authorList>
            <person name="Eisen J.A."/>
            <person name="Coyne R.S."/>
            <person name="Wu M."/>
            <person name="Wu D."/>
            <person name="Thiagarajan M."/>
            <person name="Wortman J.R."/>
            <person name="Badger J.H."/>
            <person name="Ren Q."/>
            <person name="Amedeo P."/>
            <person name="Jones K.M."/>
            <person name="Tallon L.J."/>
            <person name="Delcher A.L."/>
            <person name="Salzberg S.L."/>
            <person name="Silva J.C."/>
            <person name="Haas B.J."/>
            <person name="Majoros W.H."/>
            <person name="Farzad M."/>
            <person name="Carlton J.M."/>
            <person name="Smith R.K. Jr."/>
            <person name="Garg J."/>
            <person name="Pearlman R.E."/>
            <person name="Karrer K.M."/>
            <person name="Sun L."/>
            <person name="Manning G."/>
            <person name="Elde N.C."/>
            <person name="Turkewitz A.P."/>
            <person name="Asai D.J."/>
            <person name="Wilkes D.E."/>
            <person name="Wang Y."/>
            <person name="Cai H."/>
            <person name="Collins K."/>
            <person name="Stewart B.A."/>
            <person name="Lee S.R."/>
            <person name="Wilamowska K."/>
            <person name="Weinberg Z."/>
            <person name="Ruzzo W.L."/>
            <person name="Wloga D."/>
            <person name="Gaertig J."/>
            <person name="Frankel J."/>
            <person name="Tsao C.-C."/>
            <person name="Gorovsky M.A."/>
            <person name="Keeling P.J."/>
            <person name="Waller R.F."/>
            <person name="Patron N.J."/>
            <person name="Cherry J.M."/>
            <person name="Stover N.A."/>
            <person name="Krieger C.J."/>
            <person name="del Toro C."/>
            <person name="Ryder H.F."/>
            <person name="Williamson S.C."/>
            <person name="Barbeau R.A."/>
            <person name="Hamilton E.P."/>
            <person name="Orias E."/>
        </authorList>
    </citation>
    <scope>NUCLEOTIDE SEQUENCE [LARGE SCALE GENOMIC DNA]</scope>
    <source>
        <strain evidence="4">SB210</strain>
    </source>
</reference>
<keyword evidence="1 3" id="KW-0812">Transmembrane</keyword>
<dbReference type="PANTHER" id="PTHR13018:SF83">
    <property type="entry name" value="RRM DOMAIN-CONTAINING PROTEIN"/>
    <property type="match status" value="1"/>
</dbReference>
<feature type="transmembrane region" description="Helical" evidence="1">
    <location>
        <begin position="190"/>
        <end position="212"/>
    </location>
</feature>
<dbReference type="GO" id="GO:0005886">
    <property type="term" value="C:plasma membrane"/>
    <property type="evidence" value="ECO:0007669"/>
    <property type="project" value="TreeGrafter"/>
</dbReference>
<evidence type="ECO:0000313" key="4">
    <source>
        <dbReference type="Proteomes" id="UP000009168"/>
    </source>
</evidence>
<dbReference type="GO" id="GO:0005227">
    <property type="term" value="F:calcium-activated cation channel activity"/>
    <property type="evidence" value="ECO:0007669"/>
    <property type="project" value="InterPro"/>
</dbReference>
<keyword evidence="4" id="KW-1185">Reference proteome</keyword>
<dbReference type="EMBL" id="GG662523">
    <property type="protein sequence ID" value="EAS02852.2"/>
    <property type="molecule type" value="Genomic_DNA"/>
</dbReference>
<dbReference type="PANTHER" id="PTHR13018">
    <property type="entry name" value="PROBABLE MEMBRANE PROTEIN DUF221-RELATED"/>
    <property type="match status" value="1"/>
</dbReference>
<evidence type="ECO:0000259" key="2">
    <source>
        <dbReference type="Pfam" id="PF14703"/>
    </source>
</evidence>
<feature type="transmembrane region" description="Helical" evidence="1">
    <location>
        <begin position="674"/>
        <end position="697"/>
    </location>
</feature>
<dbReference type="InParanoid" id="I7MHC7"/>
<name>I7MHC7_TETTS</name>
<dbReference type="KEGG" id="tet:TTHERM_00353380"/>
<dbReference type="OrthoDB" id="197892at2759"/>